<dbReference type="SUPFAM" id="SSF53795">
    <property type="entry name" value="PEP carboxykinase-like"/>
    <property type="match status" value="1"/>
</dbReference>
<organism evidence="2 3">
    <name type="scientific">Pseudorhizobium flavum</name>
    <dbReference type="NCBI Taxonomy" id="1335061"/>
    <lineage>
        <taxon>Bacteria</taxon>
        <taxon>Pseudomonadati</taxon>
        <taxon>Pseudomonadota</taxon>
        <taxon>Alphaproteobacteria</taxon>
        <taxon>Hyphomicrobiales</taxon>
        <taxon>Rhizobiaceae</taxon>
        <taxon>Rhizobium/Agrobacterium group</taxon>
        <taxon>Pseudorhizobium</taxon>
    </lineage>
</organism>
<dbReference type="AlphaFoldDB" id="A0A7X0DE15"/>
<dbReference type="Gene3D" id="3.40.50.300">
    <property type="entry name" value="P-loop containing nucleotide triphosphate hydrolases"/>
    <property type="match status" value="1"/>
</dbReference>
<evidence type="ECO:0000313" key="2">
    <source>
        <dbReference type="EMBL" id="MBB6181457.1"/>
    </source>
</evidence>
<evidence type="ECO:0000259" key="1">
    <source>
        <dbReference type="Pfam" id="PF07475"/>
    </source>
</evidence>
<dbReference type="Proteomes" id="UP000535501">
    <property type="component" value="Unassembled WGS sequence"/>
</dbReference>
<dbReference type="GO" id="GO:0000155">
    <property type="term" value="F:phosphorelay sensor kinase activity"/>
    <property type="evidence" value="ECO:0007669"/>
    <property type="project" value="InterPro"/>
</dbReference>
<comment type="caution">
    <text evidence="2">The sequence shown here is derived from an EMBL/GenBank/DDBJ whole genome shotgun (WGS) entry which is preliminary data.</text>
</comment>
<dbReference type="EMBL" id="JACHEJ010000009">
    <property type="protein sequence ID" value="MBB6181457.1"/>
    <property type="molecule type" value="Genomic_DNA"/>
</dbReference>
<gene>
    <name evidence="2" type="ORF">HNQ75_003444</name>
</gene>
<dbReference type="Pfam" id="PF07475">
    <property type="entry name" value="Hpr_kinase_C"/>
    <property type="match status" value="1"/>
</dbReference>
<reference evidence="2 3" key="1">
    <citation type="submission" date="2020-08" db="EMBL/GenBank/DDBJ databases">
        <title>Genomic Encyclopedia of Type Strains, Phase IV (KMG-IV): sequencing the most valuable type-strain genomes for metagenomic binning, comparative biology and taxonomic classification.</title>
        <authorList>
            <person name="Goeker M."/>
        </authorList>
    </citation>
    <scope>NUCLEOTIDE SEQUENCE [LARGE SCALE GENOMIC DNA]</scope>
    <source>
        <strain evidence="2 3">DSM 102134</strain>
    </source>
</reference>
<proteinExistence type="predicted"/>
<keyword evidence="2" id="KW-0418">Kinase</keyword>
<feature type="domain" description="HPr kinase/phosphorylase C-terminal" evidence="1">
    <location>
        <begin position="6"/>
        <end position="87"/>
    </location>
</feature>
<keyword evidence="2" id="KW-0808">Transferase</keyword>
<dbReference type="InterPro" id="IPR011104">
    <property type="entry name" value="Hpr_kin/Pase_C"/>
</dbReference>
<dbReference type="InterPro" id="IPR027417">
    <property type="entry name" value="P-loop_NTPase"/>
</dbReference>
<evidence type="ECO:0000313" key="3">
    <source>
        <dbReference type="Proteomes" id="UP000535501"/>
    </source>
</evidence>
<sequence length="156" mass="15987">MTGGQVNIHATAIVVGTAGLLFIGPSGAGKSATAFTCLAAAWRAGISAMLLADDRVLLSPKGGCLMGRCPDAIAGLIEIRGSGIARVPHVPSAPLHLAVRVGPVERMERLPPEAERFSIDGVGTLPQLRLAAHVADPLAIIGVFFPDIGLPPPFPC</sequence>
<dbReference type="GO" id="GO:0006109">
    <property type="term" value="P:regulation of carbohydrate metabolic process"/>
    <property type="evidence" value="ECO:0007669"/>
    <property type="project" value="InterPro"/>
</dbReference>
<dbReference type="GO" id="GO:0005524">
    <property type="term" value="F:ATP binding"/>
    <property type="evidence" value="ECO:0007669"/>
    <property type="project" value="InterPro"/>
</dbReference>
<accession>A0A7X0DE15</accession>
<dbReference type="CDD" id="cd01918">
    <property type="entry name" value="HprK_C"/>
    <property type="match status" value="1"/>
</dbReference>
<name>A0A7X0DE15_9HYPH</name>
<dbReference type="RefSeq" id="WP_077548739.1">
    <property type="nucleotide sequence ID" value="NZ_JACHEJ010000009.1"/>
</dbReference>
<keyword evidence="3" id="KW-1185">Reference proteome</keyword>
<protein>
    <submittedName>
        <fullName evidence="2">Serine kinase of HPr protein (Carbohydrate metabolism regulator)</fullName>
    </submittedName>
</protein>